<dbReference type="Proteomes" id="UP001596298">
    <property type="component" value="Unassembled WGS sequence"/>
</dbReference>
<dbReference type="InterPro" id="IPR025495">
    <property type="entry name" value="DUF4386"/>
</dbReference>
<reference evidence="3" key="1">
    <citation type="journal article" date="2019" name="Int. J. Syst. Evol. Microbiol.">
        <title>The Global Catalogue of Microorganisms (GCM) 10K type strain sequencing project: providing services to taxonomists for standard genome sequencing and annotation.</title>
        <authorList>
            <consortium name="The Broad Institute Genomics Platform"/>
            <consortium name="The Broad Institute Genome Sequencing Center for Infectious Disease"/>
            <person name="Wu L."/>
            <person name="Ma J."/>
        </authorList>
    </citation>
    <scope>NUCLEOTIDE SEQUENCE [LARGE SCALE GENOMIC DNA]</scope>
    <source>
        <strain evidence="3">CCUG 58127</strain>
    </source>
</reference>
<evidence type="ECO:0000313" key="2">
    <source>
        <dbReference type="EMBL" id="MFC6704118.1"/>
    </source>
</evidence>
<keyword evidence="1" id="KW-1133">Transmembrane helix</keyword>
<sequence>MSLSSLPQPPPKPGAAQHFSSGLHLPAGRSQRRTALIAGVLFVITFVTSIPALLLYQPVLNHVGYITGGGGDTQVLLGAFLELLLIVANIGSAVVLFPILKRQHEALALGYVTARIIECVFIAVGILSLLAVVTLHQDLAGTGGNQDALITIGRSLVAIKDWTFLLGPGFVVGIGNGLILGYLMYRSGLVPRRMAVLGLVGGPLICISGTAVLFGVISEGGAAQFIATIPEFVWELSLGIYLIVNGFKPTPIAECINVPGTPSADDTVHA</sequence>
<dbReference type="EMBL" id="JBHSWH010000001">
    <property type="protein sequence ID" value="MFC6704118.1"/>
    <property type="molecule type" value="Genomic_DNA"/>
</dbReference>
<protein>
    <submittedName>
        <fullName evidence="2">DUF4386 domain-containing protein</fullName>
    </submittedName>
</protein>
<feature type="transmembrane region" description="Helical" evidence="1">
    <location>
        <begin position="76"/>
        <end position="100"/>
    </location>
</feature>
<evidence type="ECO:0000256" key="1">
    <source>
        <dbReference type="SAM" id="Phobius"/>
    </source>
</evidence>
<keyword evidence="1" id="KW-0472">Membrane</keyword>
<organism evidence="2 3">
    <name type="scientific">Flexivirga alba</name>
    <dbReference type="NCBI Taxonomy" id="702742"/>
    <lineage>
        <taxon>Bacteria</taxon>
        <taxon>Bacillati</taxon>
        <taxon>Actinomycetota</taxon>
        <taxon>Actinomycetes</taxon>
        <taxon>Micrococcales</taxon>
        <taxon>Dermacoccaceae</taxon>
        <taxon>Flexivirga</taxon>
    </lineage>
</organism>
<keyword evidence="1" id="KW-0812">Transmembrane</keyword>
<dbReference type="Pfam" id="PF14329">
    <property type="entry name" value="DUF4386"/>
    <property type="match status" value="1"/>
</dbReference>
<comment type="caution">
    <text evidence="2">The sequence shown here is derived from an EMBL/GenBank/DDBJ whole genome shotgun (WGS) entry which is preliminary data.</text>
</comment>
<accession>A0ABW2AB80</accession>
<feature type="transmembrane region" description="Helical" evidence="1">
    <location>
        <begin position="195"/>
        <end position="217"/>
    </location>
</feature>
<keyword evidence="3" id="KW-1185">Reference proteome</keyword>
<dbReference type="RefSeq" id="WP_382398053.1">
    <property type="nucleotide sequence ID" value="NZ_JBHSWH010000001.1"/>
</dbReference>
<proteinExistence type="predicted"/>
<name>A0ABW2AB80_9MICO</name>
<feature type="transmembrane region" description="Helical" evidence="1">
    <location>
        <begin position="223"/>
        <end position="244"/>
    </location>
</feature>
<feature type="transmembrane region" description="Helical" evidence="1">
    <location>
        <begin position="162"/>
        <end position="183"/>
    </location>
</feature>
<evidence type="ECO:0000313" key="3">
    <source>
        <dbReference type="Proteomes" id="UP001596298"/>
    </source>
</evidence>
<feature type="transmembrane region" description="Helical" evidence="1">
    <location>
        <begin position="112"/>
        <end position="135"/>
    </location>
</feature>
<gene>
    <name evidence="2" type="ORF">ACFQDH_02230</name>
</gene>
<feature type="transmembrane region" description="Helical" evidence="1">
    <location>
        <begin position="35"/>
        <end position="56"/>
    </location>
</feature>